<gene>
    <name evidence="2" type="ORF">HBA54_03925</name>
</gene>
<feature type="domain" description="Glycosyltransferase 2-like" evidence="1">
    <location>
        <begin position="28"/>
        <end position="203"/>
    </location>
</feature>
<dbReference type="Pfam" id="PF00535">
    <property type="entry name" value="Glycos_transf_2"/>
    <property type="match status" value="1"/>
</dbReference>
<dbReference type="EMBL" id="JAAQPH010000002">
    <property type="protein sequence ID" value="NIA67730.1"/>
    <property type="molecule type" value="Genomic_DNA"/>
</dbReference>
<dbReference type="InterPro" id="IPR001173">
    <property type="entry name" value="Glyco_trans_2-like"/>
</dbReference>
<proteinExistence type="predicted"/>
<name>A0A967EX51_9PROT</name>
<accession>A0A967EX51</accession>
<dbReference type="Proteomes" id="UP000761264">
    <property type="component" value="Unassembled WGS sequence"/>
</dbReference>
<comment type="caution">
    <text evidence="2">The sequence shown here is derived from an EMBL/GenBank/DDBJ whole genome shotgun (WGS) entry which is preliminary data.</text>
</comment>
<dbReference type="AlphaFoldDB" id="A0A967EX51"/>
<organism evidence="2 3">
    <name type="scientific">Pelagibius litoralis</name>
    <dbReference type="NCBI Taxonomy" id="374515"/>
    <lineage>
        <taxon>Bacteria</taxon>
        <taxon>Pseudomonadati</taxon>
        <taxon>Pseudomonadota</taxon>
        <taxon>Alphaproteobacteria</taxon>
        <taxon>Rhodospirillales</taxon>
        <taxon>Rhodovibrionaceae</taxon>
        <taxon>Pelagibius</taxon>
    </lineage>
</organism>
<keyword evidence="3" id="KW-1185">Reference proteome</keyword>
<dbReference type="Gene3D" id="3.90.550.10">
    <property type="entry name" value="Spore Coat Polysaccharide Biosynthesis Protein SpsA, Chain A"/>
    <property type="match status" value="1"/>
</dbReference>
<dbReference type="InterPro" id="IPR029044">
    <property type="entry name" value="Nucleotide-diphossugar_trans"/>
</dbReference>
<dbReference type="PANTHER" id="PTHR43179:SF7">
    <property type="entry name" value="RHAMNOSYLTRANSFERASE WBBL"/>
    <property type="match status" value="1"/>
</dbReference>
<evidence type="ECO:0000259" key="1">
    <source>
        <dbReference type="Pfam" id="PF00535"/>
    </source>
</evidence>
<protein>
    <submittedName>
        <fullName evidence="2">Glycosyltransferase</fullName>
    </submittedName>
</protein>
<evidence type="ECO:0000313" key="2">
    <source>
        <dbReference type="EMBL" id="NIA67730.1"/>
    </source>
</evidence>
<dbReference type="PANTHER" id="PTHR43179">
    <property type="entry name" value="RHAMNOSYLTRANSFERASE WBBL"/>
    <property type="match status" value="1"/>
</dbReference>
<sequence>MPDNIELTDNAVKPVIEATIVVTPRERFGVAEESLLSIVGDTEEPYQLIYLDGASPAKTAAKVAAICAERGFRYLRYEDYLTPNQARNIGQRLVETDYVVFVDNDVIVSKGWLAALIACARETDADVVAPLTCQRLPLHSEIHQAGGEFAEDLKAFLKSKPEERRITDVHLRQGEQVRDVALQRGETQCCEFHCALVRKDAFARFGALDENLLATKEHIDFCMTVWTKGGRVMFEPTAVVTYLFPSRARPLTKEDWPYFALRWSPLWQQKSLDHFQRKWALFDDPYFEKRKGMLHFRHSEGIARPVLRRVPLLRSSYTAQKLGVALLTRLIDLWSAWLARRQPNTLPATAERG</sequence>
<evidence type="ECO:0000313" key="3">
    <source>
        <dbReference type="Proteomes" id="UP000761264"/>
    </source>
</evidence>
<dbReference type="SUPFAM" id="SSF53448">
    <property type="entry name" value="Nucleotide-diphospho-sugar transferases"/>
    <property type="match status" value="1"/>
</dbReference>
<dbReference type="RefSeq" id="WP_167221552.1">
    <property type="nucleotide sequence ID" value="NZ_JAAQPH010000002.1"/>
</dbReference>
<reference evidence="2" key="1">
    <citation type="submission" date="2020-03" db="EMBL/GenBank/DDBJ databases">
        <title>Genome of Pelagibius litoralis DSM 21314T.</title>
        <authorList>
            <person name="Wang G."/>
        </authorList>
    </citation>
    <scope>NUCLEOTIDE SEQUENCE</scope>
    <source>
        <strain evidence="2">DSM 21314</strain>
    </source>
</reference>